<feature type="transmembrane region" description="Helical" evidence="7">
    <location>
        <begin position="200"/>
        <end position="220"/>
    </location>
</feature>
<keyword evidence="9" id="KW-1185">Reference proteome</keyword>
<dbReference type="GO" id="GO:0005886">
    <property type="term" value="C:plasma membrane"/>
    <property type="evidence" value="ECO:0007669"/>
    <property type="project" value="UniProtKB-SubCell"/>
</dbReference>
<feature type="transmembrane region" description="Helical" evidence="7">
    <location>
        <begin position="303"/>
        <end position="326"/>
    </location>
</feature>
<keyword evidence="6 7" id="KW-0472">Membrane</keyword>
<dbReference type="EMBL" id="FNHS01000001">
    <property type="protein sequence ID" value="SDM30016.1"/>
    <property type="molecule type" value="Genomic_DNA"/>
</dbReference>
<dbReference type="OrthoDB" id="5393513at2"/>
<feature type="transmembrane region" description="Helical" evidence="7">
    <location>
        <begin position="166"/>
        <end position="188"/>
    </location>
</feature>
<evidence type="ECO:0000256" key="4">
    <source>
        <dbReference type="ARBA" id="ARBA00022692"/>
    </source>
</evidence>
<evidence type="ECO:0000256" key="6">
    <source>
        <dbReference type="ARBA" id="ARBA00023136"/>
    </source>
</evidence>
<evidence type="ECO:0000313" key="9">
    <source>
        <dbReference type="Proteomes" id="UP000198704"/>
    </source>
</evidence>
<feature type="transmembrane region" description="Helical" evidence="7">
    <location>
        <begin position="232"/>
        <end position="249"/>
    </location>
</feature>
<keyword evidence="3" id="KW-1003">Cell membrane</keyword>
<reference evidence="9" key="1">
    <citation type="submission" date="2016-10" db="EMBL/GenBank/DDBJ databases">
        <authorList>
            <person name="Varghese N."/>
            <person name="Submissions S."/>
        </authorList>
    </citation>
    <scope>NUCLEOTIDE SEQUENCE [LARGE SCALE GENOMIC DNA]</scope>
    <source>
        <strain evidence="9">BL47</strain>
    </source>
</reference>
<evidence type="ECO:0000256" key="5">
    <source>
        <dbReference type="ARBA" id="ARBA00022989"/>
    </source>
</evidence>
<name>A0A1G9S3F6_9HYPH</name>
<dbReference type="AlphaFoldDB" id="A0A1G9S3F6"/>
<evidence type="ECO:0000256" key="3">
    <source>
        <dbReference type="ARBA" id="ARBA00022475"/>
    </source>
</evidence>
<protein>
    <submittedName>
        <fullName evidence="8">Conserved hypothetical integral membrane protein</fullName>
    </submittedName>
</protein>
<keyword evidence="4 7" id="KW-0812">Transmembrane</keyword>
<comment type="similarity">
    <text evidence="2">Belongs to the UPF0324 family.</text>
</comment>
<dbReference type="PANTHER" id="PTHR30106">
    <property type="entry name" value="INNER MEMBRANE PROTEIN YEIH-RELATED"/>
    <property type="match status" value="1"/>
</dbReference>
<feature type="transmembrane region" description="Helical" evidence="7">
    <location>
        <begin position="279"/>
        <end position="297"/>
    </location>
</feature>
<dbReference type="InterPro" id="IPR018383">
    <property type="entry name" value="UPF0324_pro"/>
</dbReference>
<dbReference type="Pfam" id="PF03601">
    <property type="entry name" value="Cons_hypoth698"/>
    <property type="match status" value="1"/>
</dbReference>
<gene>
    <name evidence="8" type="ORF">SAMN05216360_101479</name>
</gene>
<feature type="transmembrane region" description="Helical" evidence="7">
    <location>
        <begin position="49"/>
        <end position="67"/>
    </location>
</feature>
<evidence type="ECO:0000256" key="7">
    <source>
        <dbReference type="SAM" id="Phobius"/>
    </source>
</evidence>
<evidence type="ECO:0000313" key="8">
    <source>
        <dbReference type="EMBL" id="SDM30016.1"/>
    </source>
</evidence>
<dbReference type="PANTHER" id="PTHR30106:SF2">
    <property type="entry name" value="UPF0324 INNER MEMBRANE PROTEIN YEIH"/>
    <property type="match status" value="1"/>
</dbReference>
<evidence type="ECO:0000256" key="2">
    <source>
        <dbReference type="ARBA" id="ARBA00007977"/>
    </source>
</evidence>
<dbReference type="RefSeq" id="WP_091712924.1">
    <property type="nucleotide sequence ID" value="NZ_FNHS01000001.1"/>
</dbReference>
<keyword evidence="5 7" id="KW-1133">Transmembrane helix</keyword>
<feature type="transmembrane region" description="Helical" evidence="7">
    <location>
        <begin position="338"/>
        <end position="360"/>
    </location>
</feature>
<organism evidence="8 9">
    <name type="scientific">Methylobacterium phyllostachyos</name>
    <dbReference type="NCBI Taxonomy" id="582672"/>
    <lineage>
        <taxon>Bacteria</taxon>
        <taxon>Pseudomonadati</taxon>
        <taxon>Pseudomonadota</taxon>
        <taxon>Alphaproteobacteria</taxon>
        <taxon>Hyphomicrobiales</taxon>
        <taxon>Methylobacteriaceae</taxon>
        <taxon>Methylobacterium</taxon>
    </lineage>
</organism>
<dbReference type="STRING" id="582672.SAMN05216360_101479"/>
<feature type="transmembrane region" description="Helical" evidence="7">
    <location>
        <begin position="79"/>
        <end position="102"/>
    </location>
</feature>
<evidence type="ECO:0000256" key="1">
    <source>
        <dbReference type="ARBA" id="ARBA00004651"/>
    </source>
</evidence>
<dbReference type="Proteomes" id="UP000198704">
    <property type="component" value="Unassembled WGS sequence"/>
</dbReference>
<accession>A0A1G9S3F6</accession>
<comment type="subcellular location">
    <subcellularLocation>
        <location evidence="1">Cell membrane</location>
        <topology evidence="1">Multi-pass membrane protein</topology>
    </subcellularLocation>
</comment>
<feature type="transmembrane region" description="Helical" evidence="7">
    <location>
        <begin position="138"/>
        <end position="160"/>
    </location>
</feature>
<sequence>MTTSAPSLFPVTLASAVRRVLPGLALCLAVTAAAIGLEAAEEHLFGRAWLEALVLAIVIGTAVRTAWNPGPRFFPGIAFGAKTVLEVAVVLLGASLSVATLLAAGPGLLVGIAAVVTLAIAASYGIGRALGLHPRLAILVACGNSICGNSAIAAAAPVIGAEAEDVASSIAFTAVLGVLVVLGLPLLVPLLGLSPMQYGVLAGLTVYAVPQVLAATAPVAALSVQVGTLVKLVRVLMLGPVVLALSLGASRLREETDVPAPHVTAGERPKSGRLALHRMVPWFILAFLAMAGLRSAGLIPQAALHPIALIANVLTIVSMAALGLGVDVRSVAGAGARVTLAVVASLAALTAVSLGLIRILGIA</sequence>
<feature type="transmembrane region" description="Helical" evidence="7">
    <location>
        <begin position="108"/>
        <end position="126"/>
    </location>
</feature>
<proteinExistence type="inferred from homology"/>